<evidence type="ECO:0000313" key="3">
    <source>
        <dbReference type="Proteomes" id="UP000823388"/>
    </source>
</evidence>
<comment type="caution">
    <text evidence="2">The sequence shown here is derived from an EMBL/GenBank/DDBJ whole genome shotgun (WGS) entry which is preliminary data.</text>
</comment>
<protein>
    <submittedName>
        <fullName evidence="2">Uncharacterized protein</fullName>
    </submittedName>
</protein>
<organism evidence="2 3">
    <name type="scientific">Panicum virgatum</name>
    <name type="common">Blackwell switchgrass</name>
    <dbReference type="NCBI Taxonomy" id="38727"/>
    <lineage>
        <taxon>Eukaryota</taxon>
        <taxon>Viridiplantae</taxon>
        <taxon>Streptophyta</taxon>
        <taxon>Embryophyta</taxon>
        <taxon>Tracheophyta</taxon>
        <taxon>Spermatophyta</taxon>
        <taxon>Magnoliopsida</taxon>
        <taxon>Liliopsida</taxon>
        <taxon>Poales</taxon>
        <taxon>Poaceae</taxon>
        <taxon>PACMAD clade</taxon>
        <taxon>Panicoideae</taxon>
        <taxon>Panicodae</taxon>
        <taxon>Paniceae</taxon>
        <taxon>Panicinae</taxon>
        <taxon>Panicum</taxon>
        <taxon>Panicum sect. Hiantes</taxon>
    </lineage>
</organism>
<feature type="compositionally biased region" description="Basic residues" evidence="1">
    <location>
        <begin position="96"/>
        <end position="105"/>
    </location>
</feature>
<feature type="compositionally biased region" description="Low complexity" evidence="1">
    <location>
        <begin position="106"/>
        <end position="115"/>
    </location>
</feature>
<reference evidence="2 3" key="1">
    <citation type="submission" date="2020-05" db="EMBL/GenBank/DDBJ databases">
        <title>WGS assembly of Panicum virgatum.</title>
        <authorList>
            <person name="Lovell J.T."/>
            <person name="Jenkins J."/>
            <person name="Shu S."/>
            <person name="Juenger T.E."/>
            <person name="Schmutz J."/>
        </authorList>
    </citation>
    <scope>NUCLEOTIDE SEQUENCE</scope>
    <source>
        <strain evidence="2">AP13</strain>
        <strain evidence="3">cv. AP13</strain>
    </source>
</reference>
<accession>A0A8T0NK64</accession>
<name>A0A8T0NK64_PANVG</name>
<gene>
    <name evidence="2" type="ORF">PVAP13_9KG104800</name>
</gene>
<dbReference type="Proteomes" id="UP000823388">
    <property type="component" value="Chromosome 9K"/>
</dbReference>
<evidence type="ECO:0000256" key="1">
    <source>
        <dbReference type="SAM" id="MobiDB-lite"/>
    </source>
</evidence>
<evidence type="ECO:0000313" key="2">
    <source>
        <dbReference type="EMBL" id="KAG2547506.1"/>
    </source>
</evidence>
<dbReference type="EMBL" id="CM029053">
    <property type="protein sequence ID" value="KAG2547504.1"/>
    <property type="molecule type" value="Genomic_DNA"/>
</dbReference>
<dbReference type="EMBL" id="CM029053">
    <property type="protein sequence ID" value="KAG2547506.1"/>
    <property type="molecule type" value="Genomic_DNA"/>
</dbReference>
<dbReference type="EMBL" id="CM029053">
    <property type="protein sequence ID" value="KAG2547505.1"/>
    <property type="molecule type" value="Genomic_DNA"/>
</dbReference>
<proteinExistence type="predicted"/>
<keyword evidence="3" id="KW-1185">Reference proteome</keyword>
<feature type="region of interest" description="Disordered" evidence="1">
    <location>
        <begin position="1"/>
        <end position="155"/>
    </location>
</feature>
<dbReference type="AlphaFoldDB" id="A0A8T0NK64"/>
<sequence>MWAHHPVAINKTFSSSPVSPTRPPQRQDFSSARTRTQPHRAAPVPAPAPSRSKRRGSSRASCHPPPPPSPQLLQSRARAVTPSEVRTISAGAPARARSRRGRTRASRPTTSAVGSARRRAPQPPGRASQTPRKGWLLQGGPQCREKGLRPSQELS</sequence>